<dbReference type="SMART" id="SM00721">
    <property type="entry name" value="BAR"/>
    <property type="match status" value="1"/>
</dbReference>
<dbReference type="InterPro" id="IPR027267">
    <property type="entry name" value="AH/BAR_dom_sf"/>
</dbReference>
<dbReference type="HOGENOM" id="CLU_043817_1_1_1"/>
<dbReference type="AlphaFoldDB" id="T1JPH5"/>
<dbReference type="PhylomeDB" id="T1JPH5"/>
<keyword evidence="2 3" id="KW-0728">SH3 domain</keyword>
<dbReference type="EnsemblMetazoa" id="SMAR015752-RA">
    <property type="protein sequence ID" value="SMAR015752-PA"/>
    <property type="gene ID" value="SMAR015752"/>
</dbReference>
<dbReference type="InterPro" id="IPR004148">
    <property type="entry name" value="BAR_dom"/>
</dbReference>
<reference evidence="7" key="1">
    <citation type="submission" date="2011-05" db="EMBL/GenBank/DDBJ databases">
        <authorList>
            <person name="Richards S.R."/>
            <person name="Qu J."/>
            <person name="Jiang H."/>
            <person name="Jhangiani S.N."/>
            <person name="Agravi P."/>
            <person name="Goodspeed R."/>
            <person name="Gross S."/>
            <person name="Mandapat C."/>
            <person name="Jackson L."/>
            <person name="Mathew T."/>
            <person name="Pu L."/>
            <person name="Thornton R."/>
            <person name="Saada N."/>
            <person name="Wilczek-Boney K.B."/>
            <person name="Lee S."/>
            <person name="Kovar C."/>
            <person name="Wu Y."/>
            <person name="Scherer S.E."/>
            <person name="Worley K.C."/>
            <person name="Muzny D.M."/>
            <person name="Gibbs R."/>
        </authorList>
    </citation>
    <scope>NUCLEOTIDE SEQUENCE</scope>
    <source>
        <strain evidence="7">Brora</strain>
    </source>
</reference>
<dbReference type="PROSITE" id="PS51021">
    <property type="entry name" value="BAR"/>
    <property type="match status" value="1"/>
</dbReference>
<dbReference type="GO" id="GO:0016020">
    <property type="term" value="C:membrane"/>
    <property type="evidence" value="ECO:0007669"/>
    <property type="project" value="TreeGrafter"/>
</dbReference>
<dbReference type="PROSITE" id="PS50002">
    <property type="entry name" value="SH3"/>
    <property type="match status" value="1"/>
</dbReference>
<evidence type="ECO:0000313" key="7">
    <source>
        <dbReference type="Proteomes" id="UP000014500"/>
    </source>
</evidence>
<dbReference type="eggNOG" id="KOG3725">
    <property type="taxonomic scope" value="Eukaryota"/>
</dbReference>
<sequence>MEFKKFAAEAASALTRAVQYTEEKFGKTEKTELDAHFENLAQRSDQTKLWSEKLLARIEGVLTPNPSNRVEDFFFEKLDKKPRDRLSNLELLGVDLIEAGNEFGPGTAYGTALIKVGHTQQRLGGAEREFIQSSAHVYIHPLRKFLEGDMKTIMKERKILENRRLDLDACKNRLRKARSMEGQQNVRYLIVNVVYLYTEKLKEGVTVQDMIDQAERELRLAQSEFDRQAEITKLLLEGITSTHGHHLRCLNEFVEAQLQYYAQSHQYMMDLQRELSSATMSAAANSSAEFSPMLSTPASGQENQLSNNSGLKKKARVLYDYTATDSKQLSLQADEVITVYSVPGLGSDWIMGERGTQKGKIPVAYIEFLQ</sequence>
<name>T1JPH5_STRMM</name>
<dbReference type="InterPro" id="IPR001452">
    <property type="entry name" value="SH3_domain"/>
</dbReference>
<proteinExistence type="inferred from homology"/>
<evidence type="ECO:0000256" key="1">
    <source>
        <dbReference type="ARBA" id="ARBA00006697"/>
    </source>
</evidence>
<dbReference type="InterPro" id="IPR036028">
    <property type="entry name" value="SH3-like_dom_sf"/>
</dbReference>
<dbReference type="STRING" id="126957.T1JPH5"/>
<dbReference type="Gene3D" id="2.30.30.40">
    <property type="entry name" value="SH3 Domains"/>
    <property type="match status" value="1"/>
</dbReference>
<dbReference type="CDD" id="cd11802">
    <property type="entry name" value="SH3_Endophilin_B"/>
    <property type="match status" value="1"/>
</dbReference>
<comment type="similarity">
    <text evidence="1">Belongs to the endophilin family.</text>
</comment>
<keyword evidence="7" id="KW-1185">Reference proteome</keyword>
<dbReference type="SMART" id="SM00326">
    <property type="entry name" value="SH3"/>
    <property type="match status" value="1"/>
</dbReference>
<evidence type="ECO:0000259" key="4">
    <source>
        <dbReference type="PROSITE" id="PS50002"/>
    </source>
</evidence>
<dbReference type="Gene3D" id="1.20.1270.60">
    <property type="entry name" value="Arfaptin homology (AH) domain/BAR domain"/>
    <property type="match status" value="1"/>
</dbReference>
<protein>
    <submittedName>
        <fullName evidence="6">Uncharacterized protein</fullName>
    </submittedName>
</protein>
<dbReference type="Pfam" id="PF03114">
    <property type="entry name" value="BAR"/>
    <property type="match status" value="1"/>
</dbReference>
<dbReference type="GO" id="GO:0061024">
    <property type="term" value="P:membrane organization"/>
    <property type="evidence" value="ECO:0007669"/>
    <property type="project" value="TreeGrafter"/>
</dbReference>
<dbReference type="GO" id="GO:0005737">
    <property type="term" value="C:cytoplasm"/>
    <property type="evidence" value="ECO:0007669"/>
    <property type="project" value="InterPro"/>
</dbReference>
<dbReference type="Pfam" id="PF14604">
    <property type="entry name" value="SH3_9"/>
    <property type="match status" value="1"/>
</dbReference>
<organism evidence="6 7">
    <name type="scientific">Strigamia maritima</name>
    <name type="common">European centipede</name>
    <name type="synonym">Geophilus maritimus</name>
    <dbReference type="NCBI Taxonomy" id="126957"/>
    <lineage>
        <taxon>Eukaryota</taxon>
        <taxon>Metazoa</taxon>
        <taxon>Ecdysozoa</taxon>
        <taxon>Arthropoda</taxon>
        <taxon>Myriapoda</taxon>
        <taxon>Chilopoda</taxon>
        <taxon>Pleurostigmophora</taxon>
        <taxon>Geophilomorpha</taxon>
        <taxon>Linotaeniidae</taxon>
        <taxon>Strigamia</taxon>
    </lineage>
</organism>
<dbReference type="Proteomes" id="UP000014500">
    <property type="component" value="Unassembled WGS sequence"/>
</dbReference>
<evidence type="ECO:0000256" key="2">
    <source>
        <dbReference type="ARBA" id="ARBA00022443"/>
    </source>
</evidence>
<evidence type="ECO:0000259" key="5">
    <source>
        <dbReference type="PROSITE" id="PS51021"/>
    </source>
</evidence>
<dbReference type="PANTHER" id="PTHR14167:SF76">
    <property type="entry name" value="ENDOPHILIN B, ISOFORM A"/>
    <property type="match status" value="1"/>
</dbReference>
<dbReference type="PANTHER" id="PTHR14167">
    <property type="entry name" value="SH3 DOMAIN-CONTAINING"/>
    <property type="match status" value="1"/>
</dbReference>
<feature type="domain" description="BAR" evidence="5">
    <location>
        <begin position="22"/>
        <end position="284"/>
    </location>
</feature>
<evidence type="ECO:0000256" key="3">
    <source>
        <dbReference type="PROSITE-ProRule" id="PRU00192"/>
    </source>
</evidence>
<dbReference type="InterPro" id="IPR050384">
    <property type="entry name" value="Endophilin_SH3RF"/>
</dbReference>
<dbReference type="EMBL" id="JH431671">
    <property type="status" value="NOT_ANNOTATED_CDS"/>
    <property type="molecule type" value="Genomic_DNA"/>
</dbReference>
<reference evidence="6" key="2">
    <citation type="submission" date="2015-02" db="UniProtKB">
        <authorList>
            <consortium name="EnsemblMetazoa"/>
        </authorList>
    </citation>
    <scope>IDENTIFICATION</scope>
</reference>
<dbReference type="SUPFAM" id="SSF103657">
    <property type="entry name" value="BAR/IMD domain-like"/>
    <property type="match status" value="1"/>
</dbReference>
<dbReference type="SUPFAM" id="SSF50044">
    <property type="entry name" value="SH3-domain"/>
    <property type="match status" value="1"/>
</dbReference>
<evidence type="ECO:0000313" key="6">
    <source>
        <dbReference type="EnsemblMetazoa" id="SMAR015752-PA"/>
    </source>
</evidence>
<dbReference type="CDD" id="cd07594">
    <property type="entry name" value="BAR_Endophilin_B"/>
    <property type="match status" value="1"/>
</dbReference>
<feature type="domain" description="SH3" evidence="4">
    <location>
        <begin position="310"/>
        <end position="370"/>
    </location>
</feature>
<dbReference type="OMA" id="ETTYYAQ"/>
<accession>T1JPH5</accession>